<dbReference type="RefSeq" id="WP_183353494.1">
    <property type="nucleotide sequence ID" value="NZ_BLXX01000002.1"/>
</dbReference>
<sequence length="335" mass="37315">MDQFTVHEPRARLVAEALVRLDYRPDSFAGLFPFPEHPFRERHFIFFLAAIDHNTHGAERYQAELEGTFLHGSDLMYALARGAAELDPDLFTPKRMEQISEEELAALFGTPDGKLPVGMARRAELVRDAARLLIGRYRGDLAELFRQAHGYLRCSAGGGILARLAEMKAYADPLEKKSFLLVKLLRRRGLLTVRDPEQLKVPVDHVLYTMALRSGLVRAAAGTAGALLSGRVLSEAALRELRCSALAGYDLVAQLSGVPVDQFDDLVWGYGRECLRYPAPLDPEQLAAIAIDLDRHLASRSARDAFLLVLNGLDREAPEPGRYYSVPAVPDTWFF</sequence>
<keyword evidence="2" id="KW-1185">Reference proteome</keyword>
<comment type="caution">
    <text evidence="1">The sequence shown here is derived from an EMBL/GenBank/DDBJ whole genome shotgun (WGS) entry which is preliminary data.</text>
</comment>
<name>A0A6V8MF60_9BACT</name>
<dbReference type="Proteomes" id="UP000556026">
    <property type="component" value="Unassembled WGS sequence"/>
</dbReference>
<dbReference type="AlphaFoldDB" id="A0A6V8MF60"/>
<reference evidence="2" key="1">
    <citation type="submission" date="2020-06" db="EMBL/GenBank/DDBJ databases">
        <title>Draft genomic sequence of Geomonas sp. Red330.</title>
        <authorList>
            <person name="Itoh H."/>
            <person name="Zhenxing X."/>
            <person name="Ushijima N."/>
            <person name="Masuda Y."/>
            <person name="Shiratori Y."/>
            <person name="Senoo K."/>
        </authorList>
    </citation>
    <scope>NUCLEOTIDE SEQUENCE [LARGE SCALE GENOMIC DNA]</scope>
    <source>
        <strain evidence="2">Red330</strain>
    </source>
</reference>
<evidence type="ECO:0000313" key="2">
    <source>
        <dbReference type="Proteomes" id="UP000556026"/>
    </source>
</evidence>
<accession>A0A6V8MF60</accession>
<evidence type="ECO:0000313" key="1">
    <source>
        <dbReference type="EMBL" id="GFO58640.1"/>
    </source>
</evidence>
<proteinExistence type="predicted"/>
<protein>
    <submittedName>
        <fullName evidence="1">Uncharacterized protein</fullName>
    </submittedName>
</protein>
<gene>
    <name evidence="1" type="ORF">GMST_09650</name>
</gene>
<organism evidence="1 2">
    <name type="scientific">Geomonas silvestris</name>
    <dbReference type="NCBI Taxonomy" id="2740184"/>
    <lineage>
        <taxon>Bacteria</taxon>
        <taxon>Pseudomonadati</taxon>
        <taxon>Thermodesulfobacteriota</taxon>
        <taxon>Desulfuromonadia</taxon>
        <taxon>Geobacterales</taxon>
        <taxon>Geobacteraceae</taxon>
        <taxon>Geomonas</taxon>
    </lineage>
</organism>
<dbReference type="EMBL" id="BLXX01000002">
    <property type="protein sequence ID" value="GFO58640.1"/>
    <property type="molecule type" value="Genomic_DNA"/>
</dbReference>